<dbReference type="EMBL" id="BMIX01000003">
    <property type="protein sequence ID" value="GGG36514.1"/>
    <property type="molecule type" value="Genomic_DNA"/>
</dbReference>
<feature type="transmembrane region" description="Helical" evidence="6">
    <location>
        <begin position="185"/>
        <end position="206"/>
    </location>
</feature>
<feature type="transmembrane region" description="Helical" evidence="6">
    <location>
        <begin position="6"/>
        <end position="28"/>
    </location>
</feature>
<dbReference type="Pfam" id="PF01810">
    <property type="entry name" value="LysE"/>
    <property type="match status" value="1"/>
</dbReference>
<reference evidence="8" key="1">
    <citation type="journal article" date="2019" name="Int. J. Syst. Evol. Microbiol.">
        <title>The Global Catalogue of Microorganisms (GCM) 10K type strain sequencing project: providing services to taxonomists for standard genome sequencing and annotation.</title>
        <authorList>
            <consortium name="The Broad Institute Genomics Platform"/>
            <consortium name="The Broad Institute Genome Sequencing Center for Infectious Disease"/>
            <person name="Wu L."/>
            <person name="Ma J."/>
        </authorList>
    </citation>
    <scope>NUCLEOTIDE SEQUENCE [LARGE SCALE GENOMIC DNA]</scope>
    <source>
        <strain evidence="8">CGMCC 1.15422</strain>
    </source>
</reference>
<keyword evidence="3 6" id="KW-0812">Transmembrane</keyword>
<feature type="transmembrane region" description="Helical" evidence="6">
    <location>
        <begin position="40"/>
        <end position="62"/>
    </location>
</feature>
<feature type="transmembrane region" description="Helical" evidence="6">
    <location>
        <begin position="147"/>
        <end position="173"/>
    </location>
</feature>
<comment type="caution">
    <text evidence="7">The sequence shown here is derived from an EMBL/GenBank/DDBJ whole genome shotgun (WGS) entry which is preliminary data.</text>
</comment>
<evidence type="ECO:0000256" key="3">
    <source>
        <dbReference type="ARBA" id="ARBA00022692"/>
    </source>
</evidence>
<keyword evidence="8" id="KW-1185">Reference proteome</keyword>
<organism evidence="7 8">
    <name type="scientific">Christiangramia forsetii</name>
    <dbReference type="NCBI Taxonomy" id="411153"/>
    <lineage>
        <taxon>Bacteria</taxon>
        <taxon>Pseudomonadati</taxon>
        <taxon>Bacteroidota</taxon>
        <taxon>Flavobacteriia</taxon>
        <taxon>Flavobacteriales</taxon>
        <taxon>Flavobacteriaceae</taxon>
        <taxon>Christiangramia</taxon>
    </lineage>
</organism>
<evidence type="ECO:0000256" key="6">
    <source>
        <dbReference type="SAM" id="Phobius"/>
    </source>
</evidence>
<evidence type="ECO:0000313" key="7">
    <source>
        <dbReference type="EMBL" id="GGG36514.1"/>
    </source>
</evidence>
<sequence length="208" mass="23051">MEETKLFLITYLAAFIGVVPPGLVNMTVAKTCVEKGKKNGLYVAIGAGIVILIQAFIAVLLAKYIFDHPFVRKMLLRAGLVVFCILAVYFFIQARHKRGIRHNRQKANANSIFKGMLIAALNVFPIPYFVAIAGAMDISGGEMEYPWSLIISFAAAACLGSFTSLYLYVVLFDKIEKKAESFAKYSNYFMAGLMLVLIVVALIRIFNT</sequence>
<dbReference type="RefSeq" id="WP_011708048.1">
    <property type="nucleotide sequence ID" value="NZ_BMIX01000003.1"/>
</dbReference>
<feature type="transmembrane region" description="Helical" evidence="6">
    <location>
        <begin position="112"/>
        <end position="135"/>
    </location>
</feature>
<feature type="transmembrane region" description="Helical" evidence="6">
    <location>
        <begin position="74"/>
        <end position="92"/>
    </location>
</feature>
<accession>A0ABQ1WNW0</accession>
<evidence type="ECO:0000256" key="5">
    <source>
        <dbReference type="ARBA" id="ARBA00023136"/>
    </source>
</evidence>
<gene>
    <name evidence="7" type="ORF">GCM10011532_20230</name>
</gene>
<keyword evidence="4 6" id="KW-1133">Transmembrane helix</keyword>
<dbReference type="Proteomes" id="UP000605733">
    <property type="component" value="Unassembled WGS sequence"/>
</dbReference>
<keyword evidence="5 6" id="KW-0472">Membrane</keyword>
<dbReference type="InterPro" id="IPR001123">
    <property type="entry name" value="LeuE-type"/>
</dbReference>
<proteinExistence type="predicted"/>
<evidence type="ECO:0000256" key="1">
    <source>
        <dbReference type="ARBA" id="ARBA00004651"/>
    </source>
</evidence>
<evidence type="ECO:0000313" key="8">
    <source>
        <dbReference type="Proteomes" id="UP000605733"/>
    </source>
</evidence>
<keyword evidence="2" id="KW-1003">Cell membrane</keyword>
<evidence type="ECO:0000256" key="2">
    <source>
        <dbReference type="ARBA" id="ARBA00022475"/>
    </source>
</evidence>
<evidence type="ECO:0000256" key="4">
    <source>
        <dbReference type="ARBA" id="ARBA00022989"/>
    </source>
</evidence>
<comment type="subcellular location">
    <subcellularLocation>
        <location evidence="1">Cell membrane</location>
        <topology evidence="1">Multi-pass membrane protein</topology>
    </subcellularLocation>
</comment>
<protein>
    <submittedName>
        <fullName evidence="7">Lysine transporter LysE</fullName>
    </submittedName>
</protein>
<name>A0ABQ1WNW0_9FLAO</name>